<dbReference type="EMBL" id="JAPUUL010000863">
    <property type="protein sequence ID" value="KAJ8129098.1"/>
    <property type="molecule type" value="Genomic_DNA"/>
</dbReference>
<proteinExistence type="predicted"/>
<organism evidence="1 2">
    <name type="scientific">Lasiodiplodia mahajangana</name>
    <dbReference type="NCBI Taxonomy" id="1108764"/>
    <lineage>
        <taxon>Eukaryota</taxon>
        <taxon>Fungi</taxon>
        <taxon>Dikarya</taxon>
        <taxon>Ascomycota</taxon>
        <taxon>Pezizomycotina</taxon>
        <taxon>Dothideomycetes</taxon>
        <taxon>Dothideomycetes incertae sedis</taxon>
        <taxon>Botryosphaeriales</taxon>
        <taxon>Botryosphaeriaceae</taxon>
        <taxon>Lasiodiplodia</taxon>
    </lineage>
</organism>
<name>A0ACC2JPH4_9PEZI</name>
<accession>A0ACC2JPH4</accession>
<reference evidence="1" key="1">
    <citation type="submission" date="2022-12" db="EMBL/GenBank/DDBJ databases">
        <title>Genome Sequence of Lasiodiplodia mahajangana.</title>
        <authorList>
            <person name="Buettner E."/>
        </authorList>
    </citation>
    <scope>NUCLEOTIDE SEQUENCE</scope>
    <source>
        <strain evidence="1">VT137</strain>
    </source>
</reference>
<protein>
    <submittedName>
        <fullName evidence="1">Uncharacterized protein</fullName>
    </submittedName>
</protein>
<gene>
    <name evidence="1" type="ORF">O1611_g4535</name>
</gene>
<dbReference type="Proteomes" id="UP001153332">
    <property type="component" value="Unassembled WGS sequence"/>
</dbReference>
<keyword evidence="2" id="KW-1185">Reference proteome</keyword>
<evidence type="ECO:0000313" key="2">
    <source>
        <dbReference type="Proteomes" id="UP001153332"/>
    </source>
</evidence>
<comment type="caution">
    <text evidence="1">The sequence shown here is derived from an EMBL/GenBank/DDBJ whole genome shotgun (WGS) entry which is preliminary data.</text>
</comment>
<sequence length="751" mass="84012">MSSNPRRTPALTVLDCNARDGLTLKSKLALRKGATFHSPVTPPSSPPSASSFKVPSLPRRSQTTLDDVVGAHVRRAALNIGKIEDSLTAPEGESSTRRVFHDDSLPIPRGVLNHSIMRDTAMEPPCDMERRVLRPRTRRSSHHHESDSGLGTSIASTVQKRKEVSSSVGASAITRSVNVSGGEKLPRLSSRAFNRIREHTLKPLLEKSGLKAFHPIVLDCPRRIQENQIICLRDLEKTLLFMAPVSQLLKDGGVWGVTYRSLCLKERAKSAKMYFDFCTTSIRCIQATVEYLSDREQTRPGDRPYNSGYFIDLVDQIRRHAQHMQESRERQASGEDLNEMDVDPTDEVKLIGGLATTGRQAELVRVKKNGKAFSLATGEPVEDLDEEKAPIRFKRSMSQQALDEEEINRSMARRKKNASPEELAPKKCTHPGCIKEFKRACDLTKHEKTHSRPWKCPISSCKYHEDGWPTEKEMARHINDKHSSSPQMHECQFKPCPYKSKRESNCKQHMEKAHGWTYKRSKAPKTKASKAGSSGDPTPMLNNLPTPSSDQTDAIMTPQDDAFLPTFEDNQDLFPTYPSSDEFNAGLFDNSAFDGDISLDFSPIDEGSTSSDADQFNTYQELSPEFTGQFEDIYGAHVRLPTPTYSVYNKAMVETSYNFNTPICPPPSHFSPSGHGNTMLYTPTSMIDEGFDDFQPTGDGQFGDDFTLFPSNNMGKSNFGTALFEPTPQDLGIEFMDVDWTTVQMNGFPQH</sequence>
<evidence type="ECO:0000313" key="1">
    <source>
        <dbReference type="EMBL" id="KAJ8129098.1"/>
    </source>
</evidence>